<sequence>MDRAGWRSDSTPSGNSAKSAYKLTEAEILTLRHEEIQASPKTFFPLQDVIDLAERKFLFGAGDIMPLQVDKLQLRVWKKTSTANNRRTRGNWDDNAGHMVFVMELAQKLKAVNAAKKSSS</sequence>
<keyword evidence="2" id="KW-1185">Reference proteome</keyword>
<evidence type="ECO:0000313" key="1">
    <source>
        <dbReference type="EMBL" id="KAL0954099.1"/>
    </source>
</evidence>
<dbReference type="EMBL" id="JASNQZ010000008">
    <property type="protein sequence ID" value="KAL0954099.1"/>
    <property type="molecule type" value="Genomic_DNA"/>
</dbReference>
<protein>
    <submittedName>
        <fullName evidence="1">Uncharacterized protein</fullName>
    </submittedName>
</protein>
<organism evidence="1 2">
    <name type="scientific">Hohenbuehelia grisea</name>
    <dbReference type="NCBI Taxonomy" id="104357"/>
    <lineage>
        <taxon>Eukaryota</taxon>
        <taxon>Fungi</taxon>
        <taxon>Dikarya</taxon>
        <taxon>Basidiomycota</taxon>
        <taxon>Agaricomycotina</taxon>
        <taxon>Agaricomycetes</taxon>
        <taxon>Agaricomycetidae</taxon>
        <taxon>Agaricales</taxon>
        <taxon>Pleurotineae</taxon>
        <taxon>Pleurotaceae</taxon>
        <taxon>Hohenbuehelia</taxon>
    </lineage>
</organism>
<proteinExistence type="predicted"/>
<accession>A0ABR3JEN2</accession>
<evidence type="ECO:0000313" key="2">
    <source>
        <dbReference type="Proteomes" id="UP001556367"/>
    </source>
</evidence>
<reference evidence="2" key="1">
    <citation type="submission" date="2024-06" db="EMBL/GenBank/DDBJ databases">
        <title>Multi-omics analyses provide insights into the biosynthesis of the anticancer antibiotic pleurotin in Hohenbuehelia grisea.</title>
        <authorList>
            <person name="Weaver J.A."/>
            <person name="Alberti F."/>
        </authorList>
    </citation>
    <scope>NUCLEOTIDE SEQUENCE [LARGE SCALE GENOMIC DNA]</scope>
    <source>
        <strain evidence="2">T-177</strain>
    </source>
</reference>
<name>A0ABR3JEN2_9AGAR</name>
<dbReference type="Proteomes" id="UP001556367">
    <property type="component" value="Unassembled WGS sequence"/>
</dbReference>
<gene>
    <name evidence="1" type="ORF">HGRIS_005246</name>
</gene>
<comment type="caution">
    <text evidence="1">The sequence shown here is derived from an EMBL/GenBank/DDBJ whole genome shotgun (WGS) entry which is preliminary data.</text>
</comment>